<protein>
    <submittedName>
        <fullName evidence="1">F-box domain protein</fullName>
    </submittedName>
</protein>
<keyword evidence="2" id="KW-1185">Reference proteome</keyword>
<accession>A0A3A2ZXJ1</accession>
<name>A0A3A2ZXJ1_9EURO</name>
<sequence>MLECFHPSSKLTEPHVFCKYLGTDGLSDRYEGQGSLYENVETAKKLGRLTSLYSRFRPEATVEEQNSGQRLVPSSGMARVLGMVGFTTADYNRDQGDQEQVGDENRPVTRAVNLDGAEDFSQLCAVVNLVKVMPGTHLLLSAVTIEDGVVRLWRDWLRNQVQMLKAGAGLGAADVEEEVVVPGGGIQRRRTIDESSASEDHRMLWVDGHKNVGLKLRVREKKWNLNAPILIHQDEERQVGYEVDIEELHIRTTRLLLTMEQSIEEQKNHTKAVIFGAQPPRTGVTLMM</sequence>
<gene>
    <name evidence="1" type="ORF">PHISCL_00618</name>
</gene>
<dbReference type="OrthoDB" id="9981546at2759"/>
<comment type="caution">
    <text evidence="1">The sequence shown here is derived from an EMBL/GenBank/DDBJ whole genome shotgun (WGS) entry which is preliminary data.</text>
</comment>
<reference evidence="2" key="1">
    <citation type="submission" date="2017-02" db="EMBL/GenBank/DDBJ databases">
        <authorList>
            <person name="Tafer H."/>
            <person name="Lopandic K."/>
        </authorList>
    </citation>
    <scope>NUCLEOTIDE SEQUENCE [LARGE SCALE GENOMIC DNA]</scope>
    <source>
        <strain evidence="2">CBS 366.77</strain>
    </source>
</reference>
<dbReference type="Proteomes" id="UP000266188">
    <property type="component" value="Unassembled WGS sequence"/>
</dbReference>
<proteinExistence type="predicted"/>
<dbReference type="EMBL" id="MVGC01000010">
    <property type="protein sequence ID" value="RJE27033.1"/>
    <property type="molecule type" value="Genomic_DNA"/>
</dbReference>
<evidence type="ECO:0000313" key="2">
    <source>
        <dbReference type="Proteomes" id="UP000266188"/>
    </source>
</evidence>
<evidence type="ECO:0000313" key="1">
    <source>
        <dbReference type="EMBL" id="RJE27033.1"/>
    </source>
</evidence>
<organism evidence="1 2">
    <name type="scientific">Aspergillus sclerotialis</name>
    <dbReference type="NCBI Taxonomy" id="2070753"/>
    <lineage>
        <taxon>Eukaryota</taxon>
        <taxon>Fungi</taxon>
        <taxon>Dikarya</taxon>
        <taxon>Ascomycota</taxon>
        <taxon>Pezizomycotina</taxon>
        <taxon>Eurotiomycetes</taxon>
        <taxon>Eurotiomycetidae</taxon>
        <taxon>Eurotiales</taxon>
        <taxon>Aspergillaceae</taxon>
        <taxon>Aspergillus</taxon>
        <taxon>Aspergillus subgen. Polypaecilum</taxon>
    </lineage>
</organism>
<dbReference type="STRING" id="2070753.A0A3A2ZXJ1"/>
<dbReference type="AlphaFoldDB" id="A0A3A2ZXJ1"/>